<dbReference type="InterPro" id="IPR000477">
    <property type="entry name" value="RT_dom"/>
</dbReference>
<dbReference type="SUPFAM" id="SSF53098">
    <property type="entry name" value="Ribonuclease H-like"/>
    <property type="match status" value="1"/>
</dbReference>
<proteinExistence type="predicted"/>
<dbReference type="GO" id="GO:0003964">
    <property type="term" value="F:RNA-directed DNA polymerase activity"/>
    <property type="evidence" value="ECO:0007669"/>
    <property type="project" value="UniProtKB-KW"/>
</dbReference>
<dbReference type="PROSITE" id="PS50994">
    <property type="entry name" value="INTEGRASE"/>
    <property type="match status" value="1"/>
</dbReference>
<accession>A0A6L2JVZ1</accession>
<feature type="compositionally biased region" description="Polar residues" evidence="1">
    <location>
        <begin position="428"/>
        <end position="442"/>
    </location>
</feature>
<reference evidence="3" key="1">
    <citation type="journal article" date="2019" name="Sci. Rep.">
        <title>Draft genome of Tanacetum cinerariifolium, the natural source of mosquito coil.</title>
        <authorList>
            <person name="Yamashiro T."/>
            <person name="Shiraishi A."/>
            <person name="Satake H."/>
            <person name="Nakayama K."/>
        </authorList>
    </citation>
    <scope>NUCLEOTIDE SEQUENCE</scope>
</reference>
<dbReference type="Pfam" id="PF00665">
    <property type="entry name" value="rve"/>
    <property type="match status" value="1"/>
</dbReference>
<comment type="caution">
    <text evidence="3">The sequence shown here is derived from an EMBL/GenBank/DDBJ whole genome shotgun (WGS) entry which is preliminary data.</text>
</comment>
<dbReference type="CDD" id="cd01647">
    <property type="entry name" value="RT_LTR"/>
    <property type="match status" value="1"/>
</dbReference>
<keyword evidence="3" id="KW-0695">RNA-directed DNA polymerase</keyword>
<feature type="region of interest" description="Disordered" evidence="1">
    <location>
        <begin position="1"/>
        <end position="129"/>
    </location>
</feature>
<dbReference type="GO" id="GO:0004523">
    <property type="term" value="F:RNA-DNA hybrid ribonuclease activity"/>
    <property type="evidence" value="ECO:0007669"/>
    <property type="project" value="InterPro"/>
</dbReference>
<keyword evidence="3" id="KW-0808">Transferase</keyword>
<feature type="region of interest" description="Disordered" evidence="1">
    <location>
        <begin position="259"/>
        <end position="284"/>
    </location>
</feature>
<gene>
    <name evidence="3" type="ORF">Tci_012023</name>
</gene>
<dbReference type="PANTHER" id="PTHR48475">
    <property type="entry name" value="RIBONUCLEASE H"/>
    <property type="match status" value="1"/>
</dbReference>
<dbReference type="InterPro" id="IPR002156">
    <property type="entry name" value="RNaseH_domain"/>
</dbReference>
<feature type="region of interest" description="Disordered" evidence="1">
    <location>
        <begin position="422"/>
        <end position="444"/>
    </location>
</feature>
<dbReference type="Gene3D" id="3.30.420.10">
    <property type="entry name" value="Ribonuclease H-like superfamily/Ribonuclease H"/>
    <property type="match status" value="2"/>
</dbReference>
<dbReference type="CDD" id="cd09279">
    <property type="entry name" value="RNase_HI_like"/>
    <property type="match status" value="1"/>
</dbReference>
<feature type="region of interest" description="Disordered" evidence="1">
    <location>
        <begin position="161"/>
        <end position="192"/>
    </location>
</feature>
<dbReference type="PANTHER" id="PTHR48475:SF2">
    <property type="entry name" value="RIBONUCLEASE H"/>
    <property type="match status" value="1"/>
</dbReference>
<dbReference type="InterPro" id="IPR036397">
    <property type="entry name" value="RNaseH_sf"/>
</dbReference>
<organism evidence="3">
    <name type="scientific">Tanacetum cinerariifolium</name>
    <name type="common">Dalmatian daisy</name>
    <name type="synonym">Chrysanthemum cinerariifolium</name>
    <dbReference type="NCBI Taxonomy" id="118510"/>
    <lineage>
        <taxon>Eukaryota</taxon>
        <taxon>Viridiplantae</taxon>
        <taxon>Streptophyta</taxon>
        <taxon>Embryophyta</taxon>
        <taxon>Tracheophyta</taxon>
        <taxon>Spermatophyta</taxon>
        <taxon>Magnoliopsida</taxon>
        <taxon>eudicotyledons</taxon>
        <taxon>Gunneridae</taxon>
        <taxon>Pentapetalae</taxon>
        <taxon>asterids</taxon>
        <taxon>campanulids</taxon>
        <taxon>Asterales</taxon>
        <taxon>Asteraceae</taxon>
        <taxon>Asteroideae</taxon>
        <taxon>Anthemideae</taxon>
        <taxon>Anthemidinae</taxon>
        <taxon>Tanacetum</taxon>
    </lineage>
</organism>
<feature type="compositionally biased region" description="Basic residues" evidence="1">
    <location>
        <begin position="1"/>
        <end position="15"/>
    </location>
</feature>
<protein>
    <submittedName>
        <fullName evidence="3">Reverse transcriptase domain-containing protein</fullName>
    </submittedName>
</protein>
<name>A0A6L2JVZ1_TANCI</name>
<dbReference type="Pfam" id="PF13456">
    <property type="entry name" value="RVT_3"/>
    <property type="match status" value="1"/>
</dbReference>
<feature type="compositionally biased region" description="Polar residues" evidence="1">
    <location>
        <begin position="34"/>
        <end position="47"/>
    </location>
</feature>
<feature type="domain" description="Integrase catalytic" evidence="2">
    <location>
        <begin position="669"/>
        <end position="828"/>
    </location>
</feature>
<dbReference type="Gene3D" id="3.10.10.10">
    <property type="entry name" value="HIV Type 1 Reverse Transcriptase, subunit A, domain 1"/>
    <property type="match status" value="1"/>
</dbReference>
<dbReference type="AlphaFoldDB" id="A0A6L2JVZ1"/>
<dbReference type="InterPro" id="IPR043502">
    <property type="entry name" value="DNA/RNA_pol_sf"/>
</dbReference>
<evidence type="ECO:0000313" key="3">
    <source>
        <dbReference type="EMBL" id="GEU40045.1"/>
    </source>
</evidence>
<sequence>MQRPKHNKTTRRHNGPKPSPGQTGYGPEAARQTKGFQMTLSQGSESQLGKPKGRSVSARSNNQNQCSYSRYTEALSESEDSGGGHWKSRSKKKKSSREEDDLSQPWGVVAASNHEPKKSFPPWKQQEGHNTDECMHLKKQIEEMLKAGKLSHLIKELRQNNGKEQPKAAKKGRNLYEGQSISHPNDEEEGTEGPMITEAEIGGHCMHRMYVDGGSASKILANTTTSKDWRRRTLRFGLDEFRGGKVTISVQRNYWKTRSQETASSSVNSSRNAETPGGRMSNYHKKHQHDGNWRMCVDFKDLNKACPKDGYPLPEIDWKVESLCGFPFKYFLDAYKGYHQIQMAKEYEEKIAFITSQGIFCYTKMPFGLRNTRETYQRLVDNAFHKQIGRNLKVYMDDLVIKSRTKDEIVRDIEERFKTLRSGRGVQENETANSGASHANRTNGKRRNLSSIWWQPKKRPRVSVKGQILANFIVKRPKEDSPNTLMEVEELPEPWILFTDGSSCTDGSGARLILINPEGMEFTYALRFRFDATNNEVEYKALIARLRIAEQIGVKNLQANVDSRLVANQVNGTYVAKEVDMIRYLKKVRTLTNCFKVFSIKQVPISENKKVDARSKIASTSFTHLRPLQANYVMRVIREGSCRMHASTWSVVAKALRIGNPLQKLTPITSPWPFYKWRIDIAGHFLEGPGKVKFLIVAIDYFTKWIEAKPITTITGSQIKKFMQDNIVCRFGLLREIISDNGKQFQDNPFKDWREKLCIRQHFAFIKHPQTNGLVERANHSLGEGIKSRLDAKSNNWMEELPHVLWAHHTMIKSSNGDTPFLSIYGTKAIILAEIGMPTL</sequence>
<dbReference type="Gene3D" id="3.30.70.270">
    <property type="match status" value="1"/>
</dbReference>
<keyword evidence="3" id="KW-0548">Nucleotidyltransferase</keyword>
<dbReference type="InterPro" id="IPR043128">
    <property type="entry name" value="Rev_trsase/Diguanyl_cyclase"/>
</dbReference>
<feature type="compositionally biased region" description="Polar residues" evidence="1">
    <location>
        <begin position="259"/>
        <end position="273"/>
    </location>
</feature>
<feature type="compositionally biased region" description="Basic residues" evidence="1">
    <location>
        <begin position="86"/>
        <end position="95"/>
    </location>
</feature>
<evidence type="ECO:0000259" key="2">
    <source>
        <dbReference type="PROSITE" id="PS50994"/>
    </source>
</evidence>
<feature type="compositionally biased region" description="Polar residues" evidence="1">
    <location>
        <begin position="57"/>
        <end position="70"/>
    </location>
</feature>
<dbReference type="Pfam" id="PF00078">
    <property type="entry name" value="RVT_1"/>
    <property type="match status" value="1"/>
</dbReference>
<evidence type="ECO:0000256" key="1">
    <source>
        <dbReference type="SAM" id="MobiDB-lite"/>
    </source>
</evidence>
<dbReference type="SUPFAM" id="SSF56672">
    <property type="entry name" value="DNA/RNA polymerases"/>
    <property type="match status" value="1"/>
</dbReference>
<dbReference type="InterPro" id="IPR012337">
    <property type="entry name" value="RNaseH-like_sf"/>
</dbReference>
<dbReference type="EMBL" id="BKCJ010001251">
    <property type="protein sequence ID" value="GEU40045.1"/>
    <property type="molecule type" value="Genomic_DNA"/>
</dbReference>
<dbReference type="GO" id="GO:0015074">
    <property type="term" value="P:DNA integration"/>
    <property type="evidence" value="ECO:0007669"/>
    <property type="project" value="InterPro"/>
</dbReference>
<dbReference type="GO" id="GO:0003676">
    <property type="term" value="F:nucleic acid binding"/>
    <property type="evidence" value="ECO:0007669"/>
    <property type="project" value="InterPro"/>
</dbReference>
<dbReference type="InterPro" id="IPR001584">
    <property type="entry name" value="Integrase_cat-core"/>
</dbReference>